<dbReference type="AlphaFoldDB" id="G0AAJ0"/>
<dbReference type="Proteomes" id="UP000008392">
    <property type="component" value="Chromosome"/>
</dbReference>
<dbReference type="EMBL" id="CP002745">
    <property type="protein sequence ID" value="AEK63204.1"/>
    <property type="molecule type" value="Genomic_DNA"/>
</dbReference>
<gene>
    <name evidence="1" type="ordered locus">CFU_3380</name>
</gene>
<name>G0AAJ0_COLFT</name>
<reference evidence="1 2" key="4">
    <citation type="journal article" date="2010" name="Environ. Microbiol.">
        <title>The bacterial genus Collimonas: mycophagy, weathering and other adaptive solutions to life in oligotrophic soil environments.</title>
        <authorList>
            <person name="Leveau J.H."/>
            <person name="Uroz S."/>
            <person name="de Boer W."/>
        </authorList>
    </citation>
    <scope>NUCLEOTIDE SEQUENCE [LARGE SCALE GENOMIC DNA]</scope>
    <source>
        <strain evidence="1 2">Ter331</strain>
    </source>
</reference>
<reference evidence="1 2" key="5">
    <citation type="journal article" date="2011" name="ISME J.">
        <title>Dual transcriptional profiling of a bacterial/fungal confrontation: Collimonas fungivorans versus Aspergillus niger.</title>
        <authorList>
            <person name="Mela F."/>
            <person name="Fritsche K."/>
            <person name="de Boer W."/>
            <person name="van Veen J.A."/>
            <person name="de Graaff L.H."/>
            <person name="van den Berg M."/>
            <person name="Leveau J.H."/>
        </authorList>
    </citation>
    <scope>NUCLEOTIDE SEQUENCE [LARGE SCALE GENOMIC DNA]</scope>
    <source>
        <strain evidence="1 2">Ter331</strain>
    </source>
</reference>
<sequence length="35" mass="4019">MVRLTMGNVGTPLRFCKPVVLVFFRLRHAKFGLTI</sequence>
<organism evidence="1 2">
    <name type="scientific">Collimonas fungivorans (strain Ter331)</name>
    <dbReference type="NCBI Taxonomy" id="1005048"/>
    <lineage>
        <taxon>Bacteria</taxon>
        <taxon>Pseudomonadati</taxon>
        <taxon>Pseudomonadota</taxon>
        <taxon>Betaproteobacteria</taxon>
        <taxon>Burkholderiales</taxon>
        <taxon>Oxalobacteraceae</taxon>
        <taxon>Collimonas</taxon>
    </lineage>
</organism>
<reference evidence="2" key="6">
    <citation type="submission" date="2011-05" db="EMBL/GenBank/DDBJ databases">
        <title>Complete sequence of Collimonas fungivorans Ter331.</title>
        <authorList>
            <person name="Leveau J.H."/>
        </authorList>
    </citation>
    <scope>NUCLEOTIDE SEQUENCE [LARGE SCALE GENOMIC DNA]</scope>
    <source>
        <strain evidence="2">Ter331</strain>
    </source>
</reference>
<reference evidence="1 2" key="2">
    <citation type="journal article" date="2006" name="J. Microbiol. Methods">
        <title>Genomic flank-sequencing of plasposon insertion sites for rapid identification of functional genes.</title>
        <authorList>
            <person name="Leveau J.H."/>
            <person name="Gerards S."/>
            <person name="Fritsche K."/>
            <person name="Zondag G."/>
            <person name="van Veen J.A."/>
        </authorList>
    </citation>
    <scope>NUCLEOTIDE SEQUENCE [LARGE SCALE GENOMIC DNA]</scope>
    <source>
        <strain evidence="1 2">Ter331</strain>
    </source>
</reference>
<keyword evidence="2" id="KW-1185">Reference proteome</keyword>
<protein>
    <submittedName>
        <fullName evidence="1">Uncharacterized protein</fullName>
    </submittedName>
</protein>
<reference evidence="1 2" key="1">
    <citation type="journal article" date="2004" name="Environ. Microbiol.">
        <title>Phylogeny-function analysis of (meta)genomic libraries: screening for expression of ribosomal RNA genes by large-insert library fluorescent in situ hybridization (LIL-FISH).</title>
        <authorList>
            <person name="Leveau J.H."/>
            <person name="Gerards S."/>
            <person name="de Boer W."/>
            <person name="van Veen J.A."/>
        </authorList>
    </citation>
    <scope>NUCLEOTIDE SEQUENCE [LARGE SCALE GENOMIC DNA]</scope>
    <source>
        <strain evidence="1 2">Ter331</strain>
    </source>
</reference>
<evidence type="ECO:0000313" key="1">
    <source>
        <dbReference type="EMBL" id="AEK63204.1"/>
    </source>
</evidence>
<dbReference type="KEGG" id="cfu:CFU_3380"/>
<dbReference type="HOGENOM" id="CLU_3364378_0_0_4"/>
<accession>G0AAJ0</accession>
<proteinExistence type="predicted"/>
<reference evidence="1 2" key="3">
    <citation type="journal article" date="2008" name="FEMS Microbiol. Ecol.">
        <title>Identification and characterization of genes underlying chitinolysis in Collimonas fungivorans Ter331.</title>
        <authorList>
            <person name="Fritsche K."/>
            <person name="de Boer W."/>
            <person name="Gerards S."/>
            <person name="van den Berg M."/>
            <person name="van Veen J.A."/>
            <person name="Leveau J.H."/>
        </authorList>
    </citation>
    <scope>NUCLEOTIDE SEQUENCE [LARGE SCALE GENOMIC DNA]</scope>
    <source>
        <strain evidence="1 2">Ter331</strain>
    </source>
</reference>
<evidence type="ECO:0000313" key="2">
    <source>
        <dbReference type="Proteomes" id="UP000008392"/>
    </source>
</evidence>